<keyword evidence="14" id="KW-0812">Transmembrane</keyword>
<dbReference type="PROSITE" id="PS51727">
    <property type="entry name" value="CBP_P300_HAT"/>
    <property type="match status" value="1"/>
</dbReference>
<evidence type="ECO:0000256" key="8">
    <source>
        <dbReference type="ARBA" id="ARBA00023015"/>
    </source>
</evidence>
<dbReference type="SMART" id="SM00291">
    <property type="entry name" value="ZnF_ZZ"/>
    <property type="match status" value="1"/>
</dbReference>
<name>A0A6A4MND4_9ERIC</name>
<keyword evidence="8" id="KW-0805">Transcription regulation</keyword>
<keyword evidence="9" id="KW-0010">Activator</keyword>
<evidence type="ECO:0000256" key="11">
    <source>
        <dbReference type="ARBA" id="ARBA00023242"/>
    </source>
</evidence>
<evidence type="ECO:0000256" key="3">
    <source>
        <dbReference type="ARBA" id="ARBA00022679"/>
    </source>
</evidence>
<evidence type="ECO:0000256" key="9">
    <source>
        <dbReference type="ARBA" id="ARBA00023159"/>
    </source>
</evidence>
<dbReference type="FunFam" id="1.20.1020.10:FF:000003">
    <property type="entry name" value="Histone acetyltransferase HAC1-like protein"/>
    <property type="match status" value="1"/>
</dbReference>
<dbReference type="InterPro" id="IPR043145">
    <property type="entry name" value="Znf_ZZ_sf"/>
</dbReference>
<dbReference type="EC" id="2.3.1.48" evidence="2"/>
<dbReference type="InterPro" id="IPR000433">
    <property type="entry name" value="Znf_ZZ"/>
</dbReference>
<dbReference type="GO" id="GO:0000123">
    <property type="term" value="C:histone acetyltransferase complex"/>
    <property type="evidence" value="ECO:0007669"/>
    <property type="project" value="TreeGrafter"/>
</dbReference>
<keyword evidence="4" id="KW-0479">Metal-binding</keyword>
<dbReference type="SMART" id="SM00551">
    <property type="entry name" value="ZnF_TAZ"/>
    <property type="match status" value="1"/>
</dbReference>
<dbReference type="InterPro" id="IPR031162">
    <property type="entry name" value="CBP_P300_HAT"/>
</dbReference>
<dbReference type="GO" id="GO:0004402">
    <property type="term" value="F:histone acetyltransferase activity"/>
    <property type="evidence" value="ECO:0007669"/>
    <property type="project" value="InterPro"/>
</dbReference>
<dbReference type="AlphaFoldDB" id="A0A6A4MND4"/>
<evidence type="ECO:0000256" key="2">
    <source>
        <dbReference type="ARBA" id="ARBA00013184"/>
    </source>
</evidence>
<dbReference type="GO" id="GO:0005667">
    <property type="term" value="C:transcription regulator complex"/>
    <property type="evidence" value="ECO:0007669"/>
    <property type="project" value="TreeGrafter"/>
</dbReference>
<evidence type="ECO:0000256" key="6">
    <source>
        <dbReference type="ARBA" id="ARBA00022833"/>
    </source>
</evidence>
<keyword evidence="7" id="KW-0156">Chromatin regulator</keyword>
<feature type="domain" description="TAZ-type" evidence="15">
    <location>
        <begin position="314"/>
        <end position="397"/>
    </location>
</feature>
<evidence type="ECO:0000256" key="4">
    <source>
        <dbReference type="ARBA" id="ARBA00022723"/>
    </source>
</evidence>
<proteinExistence type="predicted"/>
<keyword evidence="19" id="KW-1185">Reference proteome</keyword>
<keyword evidence="5 13" id="KW-0863">Zinc-finger</keyword>
<dbReference type="InterPro" id="IPR000197">
    <property type="entry name" value="Znf_TAZ"/>
</dbReference>
<feature type="transmembrane region" description="Helical" evidence="14">
    <location>
        <begin position="7"/>
        <end position="27"/>
    </location>
</feature>
<dbReference type="GO" id="GO:0031490">
    <property type="term" value="F:chromatin DNA binding"/>
    <property type="evidence" value="ECO:0007669"/>
    <property type="project" value="TreeGrafter"/>
</dbReference>
<keyword evidence="14" id="KW-0472">Membrane</keyword>
<dbReference type="InterPro" id="IPR013178">
    <property type="entry name" value="Histone_AcTrfase_Rtt109/CBP"/>
</dbReference>
<keyword evidence="11" id="KW-0539">Nucleus</keyword>
<dbReference type="SUPFAM" id="SSF57850">
    <property type="entry name" value="RING/U-box"/>
    <property type="match status" value="1"/>
</dbReference>
<evidence type="ECO:0000259" key="15">
    <source>
        <dbReference type="PROSITE" id="PS50134"/>
    </source>
</evidence>
<protein>
    <recommendedName>
        <fullName evidence="2">histone acetyltransferase</fullName>
        <ecNumber evidence="2">2.3.1.48</ecNumber>
    </recommendedName>
</protein>
<evidence type="ECO:0000256" key="14">
    <source>
        <dbReference type="SAM" id="Phobius"/>
    </source>
</evidence>
<evidence type="ECO:0000256" key="1">
    <source>
        <dbReference type="ARBA" id="ARBA00004123"/>
    </source>
</evidence>
<evidence type="ECO:0000256" key="7">
    <source>
        <dbReference type="ARBA" id="ARBA00022853"/>
    </source>
</evidence>
<evidence type="ECO:0000259" key="17">
    <source>
        <dbReference type="PROSITE" id="PS51727"/>
    </source>
</evidence>
<keyword evidence="3" id="KW-0808">Transferase</keyword>
<comment type="caution">
    <text evidence="18">The sequence shown here is derived from an EMBL/GenBank/DDBJ whole genome shotgun (WGS) entry which is preliminary data.</text>
</comment>
<dbReference type="FunFam" id="3.30.60.90:FF:000018">
    <property type="entry name" value="Histone acetyltransferase HAC1"/>
    <property type="match status" value="1"/>
</dbReference>
<comment type="catalytic activity">
    <reaction evidence="12">
        <text>L-lysyl-[protein] + acetyl-CoA = N(6)-acetyl-L-lysyl-[protein] + CoA + H(+)</text>
        <dbReference type="Rhea" id="RHEA:45948"/>
        <dbReference type="Rhea" id="RHEA-COMP:9752"/>
        <dbReference type="Rhea" id="RHEA-COMP:10731"/>
        <dbReference type="ChEBI" id="CHEBI:15378"/>
        <dbReference type="ChEBI" id="CHEBI:29969"/>
        <dbReference type="ChEBI" id="CHEBI:57287"/>
        <dbReference type="ChEBI" id="CHEBI:57288"/>
        <dbReference type="ChEBI" id="CHEBI:61930"/>
        <dbReference type="EC" id="2.3.1.48"/>
    </reaction>
</comment>
<evidence type="ECO:0000256" key="13">
    <source>
        <dbReference type="PROSITE-ProRule" id="PRU00228"/>
    </source>
</evidence>
<sequence length="432" mass="50238">MRTIYINLVMWCYLGVKIYILCLYFYWCRCYEAEQKLEEKERHPINLRDKHVLYPVEINDVPEDTKDTDDILESEFFDTRQAFLSLCQGNHYQYDTLRRAKHSSMMVLYHLHNPTAPAFVTTCNACHLDIEAGQGWRCEICPDYDVCNACFQKDGGIDHPHKLTNHPSMADRDAQNTEARELRVLQVIALPLFSLLFNSLCTRFFGHSVPTFFCLWSICFSFWGRSSCPACFTFYIPPCAPLSQTLCGQALVYYLSLHILPRQKDVYWLISFHIKMLLFLCNETLSAVYYELPDVGIGIERMIRSKNVFCLSPDMVGYVMLQLRKMLDLLVHASQCRSSLCQYPNCRKVKGLFRHGIQCKTRASGGCLLCKKMWYLLQLHARACKESECHVPRCRDLKEHMRRLQQQSDSRRRAAVMEMMRQRAAEVAGNAG</sequence>
<dbReference type="PROSITE" id="PS50134">
    <property type="entry name" value="ZF_TAZ"/>
    <property type="match status" value="1"/>
</dbReference>
<evidence type="ECO:0000259" key="16">
    <source>
        <dbReference type="PROSITE" id="PS50135"/>
    </source>
</evidence>
<dbReference type="PANTHER" id="PTHR13808:SF1">
    <property type="entry name" value="HISTONE ACETYLTRANSFERASE"/>
    <property type="match status" value="1"/>
</dbReference>
<feature type="domain" description="ZZ-type" evidence="16">
    <location>
        <begin position="118"/>
        <end position="171"/>
    </location>
</feature>
<keyword evidence="14" id="KW-1133">Transmembrane helix</keyword>
<evidence type="ECO:0000256" key="10">
    <source>
        <dbReference type="ARBA" id="ARBA00023163"/>
    </source>
</evidence>
<dbReference type="Pfam" id="PF00569">
    <property type="entry name" value="ZZ"/>
    <property type="match status" value="1"/>
</dbReference>
<organism evidence="18 19">
    <name type="scientific">Rhododendron williamsianum</name>
    <dbReference type="NCBI Taxonomy" id="262921"/>
    <lineage>
        <taxon>Eukaryota</taxon>
        <taxon>Viridiplantae</taxon>
        <taxon>Streptophyta</taxon>
        <taxon>Embryophyta</taxon>
        <taxon>Tracheophyta</taxon>
        <taxon>Spermatophyta</taxon>
        <taxon>Magnoliopsida</taxon>
        <taxon>eudicotyledons</taxon>
        <taxon>Gunneridae</taxon>
        <taxon>Pentapetalae</taxon>
        <taxon>asterids</taxon>
        <taxon>Ericales</taxon>
        <taxon>Ericaceae</taxon>
        <taxon>Ericoideae</taxon>
        <taxon>Rhodoreae</taxon>
        <taxon>Rhododendron</taxon>
    </lineage>
</organism>
<dbReference type="GO" id="GO:0003713">
    <property type="term" value="F:transcription coactivator activity"/>
    <property type="evidence" value="ECO:0007669"/>
    <property type="project" value="TreeGrafter"/>
</dbReference>
<comment type="subcellular location">
    <subcellularLocation>
        <location evidence="1">Nucleus</location>
    </subcellularLocation>
</comment>
<dbReference type="SUPFAM" id="SSF57933">
    <property type="entry name" value="TAZ domain"/>
    <property type="match status" value="1"/>
</dbReference>
<dbReference type="GO" id="GO:0005634">
    <property type="term" value="C:nucleus"/>
    <property type="evidence" value="ECO:0007669"/>
    <property type="project" value="UniProtKB-SubCell"/>
</dbReference>
<dbReference type="GO" id="GO:0045944">
    <property type="term" value="P:positive regulation of transcription by RNA polymerase II"/>
    <property type="evidence" value="ECO:0007669"/>
    <property type="project" value="TreeGrafter"/>
</dbReference>
<reference evidence="18 19" key="1">
    <citation type="journal article" date="2019" name="Genome Biol. Evol.">
        <title>The Rhododendron genome and chromosomal organization provide insight into shared whole-genome duplications across the heath family (Ericaceae).</title>
        <authorList>
            <person name="Soza V.L."/>
            <person name="Lindsley D."/>
            <person name="Waalkes A."/>
            <person name="Ramage E."/>
            <person name="Patwardhan R.P."/>
            <person name="Burton J.N."/>
            <person name="Adey A."/>
            <person name="Kumar A."/>
            <person name="Qiu R."/>
            <person name="Shendure J."/>
            <person name="Hall B."/>
        </authorList>
    </citation>
    <scope>NUCLEOTIDE SEQUENCE [LARGE SCALE GENOMIC DNA]</scope>
    <source>
        <strain evidence="18">RSF 1966-606</strain>
    </source>
</reference>
<dbReference type="OrthoDB" id="899at2759"/>
<keyword evidence="10" id="KW-0804">Transcription</keyword>
<gene>
    <name evidence="18" type="ORF">C3L33_00002</name>
</gene>
<dbReference type="Proteomes" id="UP000428333">
    <property type="component" value="Linkage Group LG01"/>
</dbReference>
<dbReference type="PANTHER" id="PTHR13808">
    <property type="entry name" value="CBP/P300-RELATED"/>
    <property type="match status" value="1"/>
</dbReference>
<dbReference type="Gene3D" id="3.30.60.90">
    <property type="match status" value="1"/>
</dbReference>
<dbReference type="Gene3D" id="1.20.1020.10">
    <property type="entry name" value="TAZ domain"/>
    <property type="match status" value="1"/>
</dbReference>
<dbReference type="GO" id="GO:0008270">
    <property type="term" value="F:zinc ion binding"/>
    <property type="evidence" value="ECO:0007669"/>
    <property type="project" value="UniProtKB-KW"/>
</dbReference>
<accession>A0A6A4MND4</accession>
<keyword evidence="6" id="KW-0862">Zinc</keyword>
<dbReference type="EMBL" id="QEFC01000001">
    <property type="protein sequence ID" value="KAE9468084.1"/>
    <property type="molecule type" value="Genomic_DNA"/>
</dbReference>
<dbReference type="PROSITE" id="PS50135">
    <property type="entry name" value="ZF_ZZ_2"/>
    <property type="match status" value="1"/>
</dbReference>
<feature type="domain" description="CBP/p300-type HAT" evidence="17">
    <location>
        <begin position="1"/>
        <end position="116"/>
    </location>
</feature>
<dbReference type="InterPro" id="IPR035898">
    <property type="entry name" value="TAZ_dom_sf"/>
</dbReference>
<dbReference type="Pfam" id="PF02135">
    <property type="entry name" value="zf-TAZ"/>
    <property type="match status" value="1"/>
</dbReference>
<evidence type="ECO:0000313" key="18">
    <source>
        <dbReference type="EMBL" id="KAE9468084.1"/>
    </source>
</evidence>
<feature type="non-terminal residue" evidence="18">
    <location>
        <position position="1"/>
    </location>
</feature>
<evidence type="ECO:0000256" key="12">
    <source>
        <dbReference type="ARBA" id="ARBA00048017"/>
    </source>
</evidence>
<evidence type="ECO:0000313" key="19">
    <source>
        <dbReference type="Proteomes" id="UP000428333"/>
    </source>
</evidence>
<evidence type="ECO:0000256" key="5">
    <source>
        <dbReference type="ARBA" id="ARBA00022771"/>
    </source>
</evidence>
<dbReference type="PROSITE" id="PS01357">
    <property type="entry name" value="ZF_ZZ_1"/>
    <property type="match status" value="1"/>
</dbReference>